<feature type="domain" description="ASCH" evidence="1">
    <location>
        <begin position="384"/>
        <end position="488"/>
    </location>
</feature>
<proteinExistence type="predicted"/>
<dbReference type="SMART" id="SM01022">
    <property type="entry name" value="ASCH"/>
    <property type="match status" value="1"/>
</dbReference>
<evidence type="ECO:0000259" key="1">
    <source>
        <dbReference type="SMART" id="SM01022"/>
    </source>
</evidence>
<comment type="caution">
    <text evidence="2">The sequence shown here is derived from an EMBL/GenBank/DDBJ whole genome shotgun (WGS) entry which is preliminary data.</text>
</comment>
<dbReference type="Gene3D" id="2.30.130.30">
    <property type="entry name" value="Hypothetical protein"/>
    <property type="match status" value="1"/>
</dbReference>
<reference evidence="2 3" key="1">
    <citation type="submission" date="2018-08" db="EMBL/GenBank/DDBJ databases">
        <title>Genomic Encyclopedia of Archaeal and Bacterial Type Strains, Phase II (KMG-II): from individual species to whole genera.</title>
        <authorList>
            <person name="Goeker M."/>
        </authorList>
    </citation>
    <scope>NUCLEOTIDE SEQUENCE [LARGE SCALE GENOMIC DNA]</scope>
    <source>
        <strain evidence="2 3">DSM 45791</strain>
    </source>
</reference>
<dbReference type="SUPFAM" id="SSF88697">
    <property type="entry name" value="PUA domain-like"/>
    <property type="match status" value="1"/>
</dbReference>
<evidence type="ECO:0000313" key="2">
    <source>
        <dbReference type="EMBL" id="REH31147.1"/>
    </source>
</evidence>
<sequence length="493" mass="55041">MAVSRTTKPGTPGLLVSPNSVLANALLRSIDLLRPRVLASRPSRIEFVVGTQINGAPHLGTNLVQTAAFLLAKIARREFSIDTTVRFGALDNAPHEVILDPETHHAYQQTYFHALGKDRIGELIDGYYRAFFNSLSEATGTPYVIETYTDQQASPGFRAEFLRTLERIEDIRWWMAPSHGVVHIRVPCPECGWAEKRGDRTKLVSLDEDGATFTAVCLDHGDYEVHIDPEDDQPYLDLATLYRNLVKERALGRDGDVLHVMMKGGDWTFGCQLVDGALGALSTPPAAMPSRIFTPQVLAPTGAKLSKSLLREQGKGVLPADVEPWMLDTTAWPGDVDNYVDSLVWLVSELLTDPKHFFRSFTVKELGRLMTARPVSLPVRAHEMGIYKRYFDLIATGRKTTEIRVNDSSRRNIKVGNLIRFRCQGDEVLTRVTKVARYDSFEEMFDHEPVASVNPLATREDQLANIRQIYPPEREALGVVAIGIELVDPPRPA</sequence>
<dbReference type="AlphaFoldDB" id="A0A3E0GWA2"/>
<dbReference type="Proteomes" id="UP000256269">
    <property type="component" value="Unassembled WGS sequence"/>
</dbReference>
<keyword evidence="3" id="KW-1185">Reference proteome</keyword>
<dbReference type="InterPro" id="IPR007374">
    <property type="entry name" value="ASCH_domain"/>
</dbReference>
<dbReference type="EMBL" id="QUNO01000022">
    <property type="protein sequence ID" value="REH31147.1"/>
    <property type="molecule type" value="Genomic_DNA"/>
</dbReference>
<dbReference type="InterPro" id="IPR015947">
    <property type="entry name" value="PUA-like_sf"/>
</dbReference>
<evidence type="ECO:0000313" key="3">
    <source>
        <dbReference type="Proteomes" id="UP000256269"/>
    </source>
</evidence>
<organism evidence="2 3">
    <name type="scientific">Kutzneria buriramensis</name>
    <dbReference type="NCBI Taxonomy" id="1045776"/>
    <lineage>
        <taxon>Bacteria</taxon>
        <taxon>Bacillati</taxon>
        <taxon>Actinomycetota</taxon>
        <taxon>Actinomycetes</taxon>
        <taxon>Pseudonocardiales</taxon>
        <taxon>Pseudonocardiaceae</taxon>
        <taxon>Kutzneria</taxon>
    </lineage>
</organism>
<protein>
    <submittedName>
        <fullName evidence="2">ASC-1-like (ASCH) protein</fullName>
    </submittedName>
</protein>
<accession>A0A3E0GWA2</accession>
<name>A0A3E0GWA2_9PSEU</name>
<gene>
    <name evidence="2" type="ORF">BCF44_122170</name>
</gene>
<dbReference type="RefSeq" id="WP_246016206.1">
    <property type="nucleotide sequence ID" value="NZ_JBHLUJ010000005.1"/>
</dbReference>
<dbReference type="Pfam" id="PF04266">
    <property type="entry name" value="ASCH"/>
    <property type="match status" value="1"/>
</dbReference>